<proteinExistence type="predicted"/>
<evidence type="ECO:0000313" key="3">
    <source>
        <dbReference type="Proteomes" id="UP000004578"/>
    </source>
</evidence>
<sequence>MMEQLLTPDQVAEVLGITADQVRRYAAAGRIGSVRLGPSSRSPVRFREQDVIEFIERGARPAVSAQELKEVDRAIPSERLPFGVSKLSAARRRSAKRRLA</sequence>
<dbReference type="InterPro" id="IPR009061">
    <property type="entry name" value="DNA-bd_dom_put_sf"/>
</dbReference>
<dbReference type="InterPro" id="IPR010093">
    <property type="entry name" value="SinI_DNA-bd"/>
</dbReference>
<dbReference type="Proteomes" id="UP000004578">
    <property type="component" value="Unassembled WGS sequence"/>
</dbReference>
<dbReference type="SUPFAM" id="SSF46955">
    <property type="entry name" value="Putative DNA-binding domain"/>
    <property type="match status" value="1"/>
</dbReference>
<comment type="caution">
    <text evidence="2">The sequence shown here is derived from an EMBL/GenBank/DDBJ whole genome shotgun (WGS) entry which is preliminary data.</text>
</comment>
<keyword evidence="3" id="KW-1185">Reference proteome</keyword>
<dbReference type="InterPro" id="IPR041657">
    <property type="entry name" value="HTH_17"/>
</dbReference>
<evidence type="ECO:0000313" key="2">
    <source>
        <dbReference type="EMBL" id="EJF35346.1"/>
    </source>
</evidence>
<dbReference type="EMBL" id="AKFS01000302">
    <property type="protein sequence ID" value="EJF35346.1"/>
    <property type="molecule type" value="Genomic_DNA"/>
</dbReference>
<dbReference type="AlphaFoldDB" id="J0WFJ4"/>
<feature type="domain" description="Helix-turn-helix" evidence="1">
    <location>
        <begin position="5"/>
        <end position="58"/>
    </location>
</feature>
<dbReference type="Pfam" id="PF12728">
    <property type="entry name" value="HTH_17"/>
    <property type="match status" value="1"/>
</dbReference>
<organism evidence="2 3">
    <name type="scientific">Schaalia georgiae F0490</name>
    <dbReference type="NCBI Taxonomy" id="1125717"/>
    <lineage>
        <taxon>Bacteria</taxon>
        <taxon>Bacillati</taxon>
        <taxon>Actinomycetota</taxon>
        <taxon>Actinomycetes</taxon>
        <taxon>Actinomycetales</taxon>
        <taxon>Actinomycetaceae</taxon>
        <taxon>Schaalia</taxon>
    </lineage>
</organism>
<dbReference type="PATRIC" id="fig|1125717.3.peg.1981"/>
<reference evidence="2 3" key="1">
    <citation type="submission" date="2012-05" db="EMBL/GenBank/DDBJ databases">
        <authorList>
            <person name="Harkins D.M."/>
            <person name="Madupu R."/>
            <person name="Durkin A.S."/>
            <person name="Torralba M."/>
            <person name="Methe B."/>
            <person name="Sutton G.G."/>
            <person name="Nelson K.E."/>
        </authorList>
    </citation>
    <scope>NUCLEOTIDE SEQUENCE [LARGE SCALE GENOMIC DNA]</scope>
    <source>
        <strain evidence="2 3">F0490</strain>
    </source>
</reference>
<dbReference type="NCBIfam" id="TIGR01764">
    <property type="entry name" value="excise"/>
    <property type="match status" value="1"/>
</dbReference>
<dbReference type="OrthoDB" id="197041at2"/>
<accession>J0WFJ4</accession>
<evidence type="ECO:0000259" key="1">
    <source>
        <dbReference type="Pfam" id="PF12728"/>
    </source>
</evidence>
<dbReference type="GO" id="GO:0003677">
    <property type="term" value="F:DNA binding"/>
    <property type="evidence" value="ECO:0007669"/>
    <property type="project" value="InterPro"/>
</dbReference>
<gene>
    <name evidence="2" type="ORF">HMPREF1317_0100</name>
</gene>
<protein>
    <submittedName>
        <fullName evidence="2">DNA binding domain, excisionase family</fullName>
    </submittedName>
</protein>
<name>J0WFJ4_9ACTO</name>